<sequence length="524" mass="59143">MDNLSDAAQTARRAAFSRAVAEGRLTPLVIPYSLLGAFFVPVLWLTIPHARRPWLYHTRWLVMAFVVAFNINVIRQTSSSRFAFAYATGLMAAWGIISNLSLLIWTRPQFDAARAVRVSTRPAPVPTTKGPSRQASARWAGDARQRRRRQVSVADSTVQQQTAVFVWQPFPADGPFLQRLGWALDLACSFRGSGWNWSITSIPHPQIPPVARPGELVDLDSIPRVSKSGYECCLTEREFVRRRLASVAVMYLVLDLGSVLMVKDPYFVLGPGHSDETPSYLGGMPPWLLLAYRELLTVAGILSAIQGYFSLHDLIQYWLSKLCFPSRAAPWFHTSVFGSFSQLLDRGLAGWWGASWHQTFRHQFLAPATYLVKHGYLNKGSRWAAITAAFVSFLQSGLLHASGSMTSTPGTKPWHPVAFFLLQVVGIIIEKTLHGVMVRCFPNPSRVVTRAINLLWVTSWLYMTGVFFVDDFAATGAWLMEPVPMSPLRWLGYGHPTDHWWRWDCRHFFKWHSGKHWWESGIAI</sequence>
<evidence type="ECO:0000256" key="6">
    <source>
        <dbReference type="ARBA" id="ARBA00023136"/>
    </source>
</evidence>
<evidence type="ECO:0000313" key="11">
    <source>
        <dbReference type="Proteomes" id="UP000824596"/>
    </source>
</evidence>
<feature type="transmembrane region" description="Helical" evidence="8">
    <location>
        <begin position="383"/>
        <end position="402"/>
    </location>
</feature>
<feature type="region of interest" description="Disordered" evidence="7">
    <location>
        <begin position="121"/>
        <end position="141"/>
    </location>
</feature>
<dbReference type="PANTHER" id="PTHR31595">
    <property type="entry name" value="LONG-CHAIN-ALCOHOL O-FATTY-ACYLTRANSFERASE 3-RELATED"/>
    <property type="match status" value="1"/>
</dbReference>
<keyword evidence="6 8" id="KW-0472">Membrane</keyword>
<evidence type="ECO:0000259" key="9">
    <source>
        <dbReference type="Pfam" id="PF13813"/>
    </source>
</evidence>
<evidence type="ECO:0000256" key="3">
    <source>
        <dbReference type="ARBA" id="ARBA00022679"/>
    </source>
</evidence>
<dbReference type="PANTHER" id="PTHR31595:SF67">
    <property type="entry name" value="WAX SYNTHASE DOMAIN-CONTAINING PROTEIN"/>
    <property type="match status" value="1"/>
</dbReference>
<evidence type="ECO:0000256" key="7">
    <source>
        <dbReference type="SAM" id="MobiDB-lite"/>
    </source>
</evidence>
<keyword evidence="4 8" id="KW-0812">Transmembrane</keyword>
<feature type="transmembrane region" description="Helical" evidence="8">
    <location>
        <begin position="54"/>
        <end position="71"/>
    </location>
</feature>
<feature type="transmembrane region" description="Helical" evidence="8">
    <location>
        <begin position="83"/>
        <end position="105"/>
    </location>
</feature>
<dbReference type="AlphaFoldDB" id="A0A9P8SLT2"/>
<dbReference type="EMBL" id="JAIZPD010000002">
    <property type="protein sequence ID" value="KAH0967276.1"/>
    <property type="molecule type" value="Genomic_DNA"/>
</dbReference>
<dbReference type="GO" id="GO:0016020">
    <property type="term" value="C:membrane"/>
    <property type="evidence" value="ECO:0007669"/>
    <property type="project" value="UniProtKB-SubCell"/>
</dbReference>
<dbReference type="InterPro" id="IPR032805">
    <property type="entry name" value="Wax_synthase_dom"/>
</dbReference>
<accession>A0A9P8SLT2</accession>
<comment type="caution">
    <text evidence="10">The sequence shown here is derived from an EMBL/GenBank/DDBJ whole genome shotgun (WGS) entry which is preliminary data.</text>
</comment>
<dbReference type="Pfam" id="PF13813">
    <property type="entry name" value="MBOAT_2"/>
    <property type="match status" value="1"/>
</dbReference>
<feature type="domain" description="Wax synthase" evidence="9">
    <location>
        <begin position="335"/>
        <end position="421"/>
    </location>
</feature>
<dbReference type="GO" id="GO:0006629">
    <property type="term" value="P:lipid metabolic process"/>
    <property type="evidence" value="ECO:0007669"/>
    <property type="project" value="InterPro"/>
</dbReference>
<comment type="subcellular location">
    <subcellularLocation>
        <location evidence="1">Membrane</location>
        <topology evidence="1">Multi-pass membrane protein</topology>
    </subcellularLocation>
</comment>
<keyword evidence="5 8" id="KW-1133">Transmembrane helix</keyword>
<protein>
    <submittedName>
        <fullName evidence="10">Membrane bound o-acyl transferase family domain-containing protein</fullName>
    </submittedName>
</protein>
<feature type="transmembrane region" description="Helical" evidence="8">
    <location>
        <begin position="29"/>
        <end position="47"/>
    </location>
</feature>
<dbReference type="InterPro" id="IPR044851">
    <property type="entry name" value="Wax_synthase"/>
</dbReference>
<evidence type="ECO:0000256" key="1">
    <source>
        <dbReference type="ARBA" id="ARBA00004141"/>
    </source>
</evidence>
<dbReference type="Proteomes" id="UP000824596">
    <property type="component" value="Unassembled WGS sequence"/>
</dbReference>
<dbReference type="OrthoDB" id="2796277at2759"/>
<evidence type="ECO:0000256" key="5">
    <source>
        <dbReference type="ARBA" id="ARBA00022989"/>
    </source>
</evidence>
<keyword evidence="3 10" id="KW-0808">Transferase</keyword>
<keyword evidence="11" id="KW-1185">Reference proteome</keyword>
<dbReference type="GeneID" id="68351814"/>
<feature type="transmembrane region" description="Helical" evidence="8">
    <location>
        <begin position="290"/>
        <end position="311"/>
    </location>
</feature>
<name>A0A9P8SLT2_9HYPO</name>
<feature type="transmembrane region" description="Helical" evidence="8">
    <location>
        <begin position="454"/>
        <end position="480"/>
    </location>
</feature>
<organism evidence="10 11">
    <name type="scientific">Hirsutella rhossiliensis</name>
    <dbReference type="NCBI Taxonomy" id="111463"/>
    <lineage>
        <taxon>Eukaryota</taxon>
        <taxon>Fungi</taxon>
        <taxon>Dikarya</taxon>
        <taxon>Ascomycota</taxon>
        <taxon>Pezizomycotina</taxon>
        <taxon>Sordariomycetes</taxon>
        <taxon>Hypocreomycetidae</taxon>
        <taxon>Hypocreales</taxon>
        <taxon>Ophiocordycipitaceae</taxon>
        <taxon>Hirsutella</taxon>
    </lineage>
</organism>
<proteinExistence type="inferred from homology"/>
<gene>
    <name evidence="10" type="ORF">HRG_02685</name>
</gene>
<evidence type="ECO:0000256" key="2">
    <source>
        <dbReference type="ARBA" id="ARBA00007282"/>
    </source>
</evidence>
<dbReference type="RefSeq" id="XP_044724789.1">
    <property type="nucleotide sequence ID" value="XM_044861156.1"/>
</dbReference>
<reference evidence="10" key="1">
    <citation type="submission" date="2021-09" db="EMBL/GenBank/DDBJ databases">
        <title>A high-quality genome of the endoparasitic fungus Hirsutella rhossiliensis with a comparison of Hirsutella genomes reveals transposable elements contributing to genome size variation.</title>
        <authorList>
            <person name="Lin R."/>
            <person name="Jiao Y."/>
            <person name="Sun X."/>
            <person name="Ling J."/>
            <person name="Xie B."/>
            <person name="Cheng X."/>
        </authorList>
    </citation>
    <scope>NUCLEOTIDE SEQUENCE</scope>
    <source>
        <strain evidence="10">HR02</strain>
    </source>
</reference>
<evidence type="ECO:0000256" key="4">
    <source>
        <dbReference type="ARBA" id="ARBA00022692"/>
    </source>
</evidence>
<comment type="similarity">
    <text evidence="2">Belongs to the wax synthase family.</text>
</comment>
<feature type="transmembrane region" description="Helical" evidence="8">
    <location>
        <begin position="414"/>
        <end position="433"/>
    </location>
</feature>
<feature type="transmembrane region" description="Helical" evidence="8">
    <location>
        <begin position="244"/>
        <end position="262"/>
    </location>
</feature>
<evidence type="ECO:0000313" key="10">
    <source>
        <dbReference type="EMBL" id="KAH0967276.1"/>
    </source>
</evidence>
<dbReference type="GO" id="GO:0008374">
    <property type="term" value="F:O-acyltransferase activity"/>
    <property type="evidence" value="ECO:0007669"/>
    <property type="project" value="InterPro"/>
</dbReference>
<evidence type="ECO:0000256" key="8">
    <source>
        <dbReference type="SAM" id="Phobius"/>
    </source>
</evidence>